<dbReference type="KEGG" id="mcj:MCON_3001"/>
<proteinExistence type="predicted"/>
<dbReference type="InParanoid" id="F4BT46"/>
<sequence length="132" mass="15457">MERMSTDEKQRLMDGMMEKFFADLTPEEKQQMMASMMPMMMEMMPQMMEGKDPGNMMEMMLELMRKDMPAMQQMMTKMMPQCLSMMLPRIGKEERVEFIPRMVAVLLEQGSDGMTEEERTDLMKRVAKIAGA</sequence>
<reference evidence="1 2" key="1">
    <citation type="journal article" date="2011" name="J. Bacteriol.">
        <title>Complete genome sequence of Methanosaeta concilii, a specialist in aceticlastic methanogenesis.</title>
        <authorList>
            <person name="Barber R.D."/>
            <person name="Zhang L."/>
            <person name="Harnack M."/>
            <person name="Olson M.V."/>
            <person name="Kaul R."/>
            <person name="Ingram-Smith C."/>
            <person name="Smith K.S."/>
        </authorList>
    </citation>
    <scope>NUCLEOTIDE SEQUENCE [LARGE SCALE GENOMIC DNA]</scope>
    <source>
        <strain evidence="2">ATCC 5969 / DSM 3671 / JCM 10134 / NBRC 103675 / OCM 69 / GP-6</strain>
    </source>
</reference>
<gene>
    <name evidence="1" type="ordered locus">MCON_3001</name>
</gene>
<dbReference type="Proteomes" id="UP000007807">
    <property type="component" value="Chromosome"/>
</dbReference>
<dbReference type="EMBL" id="CP002565">
    <property type="protein sequence ID" value="AEB69335.1"/>
    <property type="molecule type" value="Genomic_DNA"/>
</dbReference>
<evidence type="ECO:0000313" key="1">
    <source>
        <dbReference type="EMBL" id="AEB69335.1"/>
    </source>
</evidence>
<dbReference type="HOGENOM" id="CLU_1912337_0_0_2"/>
<name>F4BT46_METSG</name>
<organism evidence="1 2">
    <name type="scientific">Methanothrix soehngenii (strain ATCC 5969 / DSM 3671 / JCM 10134 / NBRC 103675 / OCM 69 / GP-6)</name>
    <name type="common">Methanosaeta concilii</name>
    <dbReference type="NCBI Taxonomy" id="990316"/>
    <lineage>
        <taxon>Archaea</taxon>
        <taxon>Methanobacteriati</taxon>
        <taxon>Methanobacteriota</taxon>
        <taxon>Stenosarchaea group</taxon>
        <taxon>Methanomicrobia</taxon>
        <taxon>Methanotrichales</taxon>
        <taxon>Methanotrichaceae</taxon>
        <taxon>Methanothrix</taxon>
    </lineage>
</organism>
<protein>
    <submittedName>
        <fullName evidence="1">Uncharacterized protein</fullName>
    </submittedName>
</protein>
<dbReference type="AlphaFoldDB" id="F4BT46"/>
<accession>F4BT46</accession>
<keyword evidence="2" id="KW-1185">Reference proteome</keyword>
<evidence type="ECO:0000313" key="2">
    <source>
        <dbReference type="Proteomes" id="UP000007807"/>
    </source>
</evidence>